<comment type="similarity">
    <text evidence="1">Belongs to the CdaR family.</text>
</comment>
<proteinExistence type="inferred from homology"/>
<evidence type="ECO:0000256" key="1">
    <source>
        <dbReference type="ARBA" id="ARBA00006754"/>
    </source>
</evidence>
<gene>
    <name evidence="5" type="ORF">E3O49_09795</name>
</gene>
<evidence type="ECO:0000259" key="4">
    <source>
        <dbReference type="Pfam" id="PF17853"/>
    </source>
</evidence>
<dbReference type="InterPro" id="IPR042070">
    <property type="entry name" value="PucR_C-HTH_sf"/>
</dbReference>
<dbReference type="InterPro" id="IPR025736">
    <property type="entry name" value="PucR_C-HTH_dom"/>
</dbReference>
<dbReference type="Proteomes" id="UP000297403">
    <property type="component" value="Unassembled WGS sequence"/>
</dbReference>
<keyword evidence="6" id="KW-1185">Reference proteome</keyword>
<comment type="caution">
    <text evidence="5">The sequence shown here is derived from an EMBL/GenBank/DDBJ whole genome shotgun (WGS) entry which is preliminary data.</text>
</comment>
<feature type="domain" description="RsbT co-antagonist protein RsbRD N-terminal" evidence="3">
    <location>
        <begin position="25"/>
        <end position="188"/>
    </location>
</feature>
<dbReference type="Gene3D" id="1.10.10.2840">
    <property type="entry name" value="PucR C-terminal helix-turn-helix domain"/>
    <property type="match status" value="1"/>
</dbReference>
<dbReference type="InterPro" id="IPR041522">
    <property type="entry name" value="CdaR_GGDEF"/>
</dbReference>
<evidence type="ECO:0000313" key="5">
    <source>
        <dbReference type="EMBL" id="TFC46399.1"/>
    </source>
</evidence>
<evidence type="ECO:0000259" key="3">
    <source>
        <dbReference type="Pfam" id="PF14361"/>
    </source>
</evidence>
<name>A0AAQ2HFQ3_9MICO</name>
<dbReference type="RefSeq" id="WP_134366092.1">
    <property type="nucleotide sequence ID" value="NZ_SOFY01000051.1"/>
</dbReference>
<organism evidence="5 6">
    <name type="scientific">Cryobacterium shii</name>
    <dbReference type="NCBI Taxonomy" id="1259235"/>
    <lineage>
        <taxon>Bacteria</taxon>
        <taxon>Bacillati</taxon>
        <taxon>Actinomycetota</taxon>
        <taxon>Actinomycetes</taxon>
        <taxon>Micrococcales</taxon>
        <taxon>Microbacteriaceae</taxon>
        <taxon>Cryobacterium</taxon>
    </lineage>
</organism>
<protein>
    <submittedName>
        <fullName evidence="5">PucR family transcriptional regulator</fullName>
    </submittedName>
</protein>
<reference evidence="5 6" key="1">
    <citation type="submission" date="2019-03" db="EMBL/GenBank/DDBJ databases">
        <title>Genomics of glacier-inhabiting Cryobacterium strains.</title>
        <authorList>
            <person name="Liu Q."/>
            <person name="Xin Y.-H."/>
        </authorList>
    </citation>
    <scope>NUCLEOTIDE SEQUENCE [LARGE SCALE GENOMIC DNA]</scope>
    <source>
        <strain evidence="6">TMT1-22</strain>
    </source>
</reference>
<dbReference type="AlphaFoldDB" id="A0AAQ2HFQ3"/>
<dbReference type="EMBL" id="SOFY01000051">
    <property type="protein sequence ID" value="TFC46399.1"/>
    <property type="molecule type" value="Genomic_DNA"/>
</dbReference>
<dbReference type="InterPro" id="IPR051448">
    <property type="entry name" value="CdaR-like_regulators"/>
</dbReference>
<dbReference type="InterPro" id="IPR025751">
    <property type="entry name" value="RsbRD_N_dom"/>
</dbReference>
<evidence type="ECO:0000313" key="6">
    <source>
        <dbReference type="Proteomes" id="UP000297403"/>
    </source>
</evidence>
<feature type="domain" description="CdaR GGDEF-like" evidence="4">
    <location>
        <begin position="198"/>
        <end position="308"/>
    </location>
</feature>
<dbReference type="Pfam" id="PF14361">
    <property type="entry name" value="RsbRD_N"/>
    <property type="match status" value="1"/>
</dbReference>
<dbReference type="Pfam" id="PF17853">
    <property type="entry name" value="GGDEF_2"/>
    <property type="match status" value="1"/>
</dbReference>
<dbReference type="Pfam" id="PF13556">
    <property type="entry name" value="HTH_30"/>
    <property type="match status" value="1"/>
</dbReference>
<evidence type="ECO:0000259" key="2">
    <source>
        <dbReference type="Pfam" id="PF13556"/>
    </source>
</evidence>
<sequence>MTDQQATLPGTDTAELFTGLLDAADTLTDAVCAQIVGAEQAYSDSSLLPFELLRSVVSENITALIRALQAGEAPGLAPGLATGAATDGAIDLETGVTTGLSILDAPRRAGQVKAEHGIPMASLLHAYRLAGLQIWEELVRRSVASQRFEALLLVSSEVWGMIDTFSSAAAEAYRQVVDAQERRNRQARSLMLLSLLDGSAPPADAGRALRTLGLPEHGTFVLVAAELSGTGEASLPGIVQTLRAAGLASAWTALQGDQVGILSASPEAGAATGLAILDAAATTRVGVSRPFTGIGGAPDALRQARLAVGCLPPAGVGAHAYGAAPLDLLLVTQPDYAAELQQCVFGDLLAAHDADLLLATLEAWFAADGSTAETGRGLHCHRNTVLYRLGRVEELTGRSTARPIEAAELYAALRAVRLAG</sequence>
<feature type="domain" description="PucR C-terminal helix-turn-helix" evidence="2">
    <location>
        <begin position="357"/>
        <end position="415"/>
    </location>
</feature>
<dbReference type="PANTHER" id="PTHR33744:SF1">
    <property type="entry name" value="DNA-BINDING TRANSCRIPTIONAL ACTIVATOR ADER"/>
    <property type="match status" value="1"/>
</dbReference>
<accession>A0AAQ2HFQ3</accession>
<dbReference type="PANTHER" id="PTHR33744">
    <property type="entry name" value="CARBOHYDRATE DIACID REGULATOR"/>
    <property type="match status" value="1"/>
</dbReference>